<dbReference type="InterPro" id="IPR052376">
    <property type="entry name" value="Oxidative_Scav/Glycosyltrans"/>
</dbReference>
<dbReference type="InterPro" id="IPR056003">
    <property type="entry name" value="CT398_CC_hairpin"/>
</dbReference>
<feature type="coiled-coil region" evidence="1">
    <location>
        <begin position="58"/>
        <end position="119"/>
    </location>
</feature>
<gene>
    <name evidence="4" type="ORF">SAMN04489750_1580</name>
</gene>
<evidence type="ECO:0000259" key="3">
    <source>
        <dbReference type="Pfam" id="PF24481"/>
    </source>
</evidence>
<dbReference type="OrthoDB" id="9784388at2"/>
<reference evidence="5" key="1">
    <citation type="submission" date="2016-10" db="EMBL/GenBank/DDBJ databases">
        <authorList>
            <person name="Varghese N."/>
            <person name="Submissions S."/>
        </authorList>
    </citation>
    <scope>NUCLEOTIDE SEQUENCE [LARGE SCALE GENOMIC DNA]</scope>
    <source>
        <strain evidence="5">DSM 22951</strain>
    </source>
</reference>
<feature type="domain" description="CT398-like coiled coil hairpin" evidence="3">
    <location>
        <begin position="14"/>
        <end position="193"/>
    </location>
</feature>
<dbReference type="Pfam" id="PF24481">
    <property type="entry name" value="CT398_CC"/>
    <property type="match status" value="1"/>
</dbReference>
<dbReference type="PANTHER" id="PTHR39082">
    <property type="entry name" value="PHOSPHOLIPASE C-BETA-2-RELATED"/>
    <property type="match status" value="1"/>
</dbReference>
<dbReference type="PANTHER" id="PTHR39082:SF1">
    <property type="entry name" value="SCAVENGER RECEPTOR CLASS A MEMBER 3"/>
    <property type="match status" value="1"/>
</dbReference>
<evidence type="ECO:0000313" key="5">
    <source>
        <dbReference type="Proteomes" id="UP000250028"/>
    </source>
</evidence>
<feature type="domain" description="C4-type zinc ribbon" evidence="2">
    <location>
        <begin position="203"/>
        <end position="237"/>
    </location>
</feature>
<dbReference type="Gene3D" id="1.10.287.1490">
    <property type="match status" value="1"/>
</dbReference>
<dbReference type="Pfam" id="PF02591">
    <property type="entry name" value="Zn_ribbon_9"/>
    <property type="match status" value="1"/>
</dbReference>
<dbReference type="RefSeq" id="WP_109684853.1">
    <property type="nucleotide sequence ID" value="NZ_QGDN01000001.1"/>
</dbReference>
<keyword evidence="1" id="KW-0175">Coiled coil</keyword>
<dbReference type="InterPro" id="IPR003743">
    <property type="entry name" value="Zf-RING_7"/>
</dbReference>
<protein>
    <submittedName>
        <fullName evidence="4">Uncharacterized protein</fullName>
    </submittedName>
</protein>
<evidence type="ECO:0000256" key="1">
    <source>
        <dbReference type="SAM" id="Coils"/>
    </source>
</evidence>
<keyword evidence="5" id="KW-1185">Reference proteome</keyword>
<sequence length="245" mass="26844">MKAELTRQWRLLDLQQLDTRLAQLEHRARNLPQIAELAAVSEQRDRAAEDEVLARVAVSDAERSVAKAETDVEQVRVRTARDQERLAAGTGSAKDLQGLQHELETLARRQSELEDVELELMEQVESLRTDLDRHSAAVAQFDARIAELSAARDQELAAISAEQDVATGERANVAAGVGADLLALYERLRDQRGTGAAALVAKRCTGCGLELNASELVRIKAAAEDEVLRCEECGRILIRTAESGL</sequence>
<evidence type="ECO:0000259" key="2">
    <source>
        <dbReference type="Pfam" id="PF02591"/>
    </source>
</evidence>
<dbReference type="AlphaFoldDB" id="A0A2Y8ZPL6"/>
<dbReference type="EMBL" id="UESZ01000001">
    <property type="protein sequence ID" value="SSA34270.1"/>
    <property type="molecule type" value="Genomic_DNA"/>
</dbReference>
<evidence type="ECO:0000313" key="4">
    <source>
        <dbReference type="EMBL" id="SSA34270.1"/>
    </source>
</evidence>
<dbReference type="Proteomes" id="UP000250028">
    <property type="component" value="Unassembled WGS sequence"/>
</dbReference>
<accession>A0A2Y8ZPL6</accession>
<name>A0A2Y8ZPL6_9MICO</name>
<organism evidence="4 5">
    <name type="scientific">Branchiibius hedensis</name>
    <dbReference type="NCBI Taxonomy" id="672460"/>
    <lineage>
        <taxon>Bacteria</taxon>
        <taxon>Bacillati</taxon>
        <taxon>Actinomycetota</taxon>
        <taxon>Actinomycetes</taxon>
        <taxon>Micrococcales</taxon>
        <taxon>Dermacoccaceae</taxon>
        <taxon>Branchiibius</taxon>
    </lineage>
</organism>
<proteinExistence type="predicted"/>